<sequence>MGYQQNKISYLSLTLMDQKERLSVFRININDKFKKQFLGVRRYMTKKVKRMENGLSYVKKPKSYSDVNKNSRKYSIGDILHQRYSNRPFQLIGFGNYNVQGLKNGKWVEQSENFQRFDVYVNYEGRYKNGRKVGQWDIKLENDYIFYKLVMELMMNKDLKTAFGSNQVIIIGNFNNLLQQQIQKRGHLLWRILKRQRNLKMGNLLQKLGGGLYSDSGVKNGYCIELYESFWSWNEVIYKFHNMYFYLSKFLSCGGTYDDQNLKNGNWDDQFDRFYRNQGYKILYCYLINGRNKLMQQQRKFENRTKNM</sequence>
<evidence type="ECO:0000313" key="2">
    <source>
        <dbReference type="Proteomes" id="UP000688137"/>
    </source>
</evidence>
<protein>
    <submittedName>
        <fullName evidence="1">Uncharacterized protein</fullName>
    </submittedName>
</protein>
<name>A0A8S1PGH8_PARPR</name>
<dbReference type="PANTHER" id="PTHR33706:SF1">
    <property type="entry name" value="TPR REPEAT PROTEIN"/>
    <property type="match status" value="1"/>
</dbReference>
<dbReference type="EMBL" id="CAJJDM010000119">
    <property type="protein sequence ID" value="CAD8101558.1"/>
    <property type="molecule type" value="Genomic_DNA"/>
</dbReference>
<proteinExistence type="predicted"/>
<organism evidence="1 2">
    <name type="scientific">Paramecium primaurelia</name>
    <dbReference type="NCBI Taxonomy" id="5886"/>
    <lineage>
        <taxon>Eukaryota</taxon>
        <taxon>Sar</taxon>
        <taxon>Alveolata</taxon>
        <taxon>Ciliophora</taxon>
        <taxon>Intramacronucleata</taxon>
        <taxon>Oligohymenophorea</taxon>
        <taxon>Peniculida</taxon>
        <taxon>Parameciidae</taxon>
        <taxon>Paramecium</taxon>
    </lineage>
</organism>
<gene>
    <name evidence="1" type="ORF">PPRIM_AZ9-3.1.T1160017</name>
</gene>
<dbReference type="AlphaFoldDB" id="A0A8S1PGH8"/>
<accession>A0A8S1PGH8</accession>
<keyword evidence="2" id="KW-1185">Reference proteome</keyword>
<dbReference type="PANTHER" id="PTHR33706">
    <property type="entry name" value="MORN VARIANT REPEAT PROTEIN"/>
    <property type="match status" value="1"/>
</dbReference>
<dbReference type="Proteomes" id="UP000688137">
    <property type="component" value="Unassembled WGS sequence"/>
</dbReference>
<comment type="caution">
    <text evidence="1">The sequence shown here is derived from an EMBL/GenBank/DDBJ whole genome shotgun (WGS) entry which is preliminary data.</text>
</comment>
<reference evidence="1" key="1">
    <citation type="submission" date="2021-01" db="EMBL/GenBank/DDBJ databases">
        <authorList>
            <consortium name="Genoscope - CEA"/>
            <person name="William W."/>
        </authorList>
    </citation>
    <scope>NUCLEOTIDE SEQUENCE</scope>
</reference>
<evidence type="ECO:0000313" key="1">
    <source>
        <dbReference type="EMBL" id="CAD8101558.1"/>
    </source>
</evidence>